<dbReference type="Bgee" id="FBgn0185179">
    <property type="expression patterns" value="Expressed in male reproductive system and 3 other cell types or tissues"/>
</dbReference>
<dbReference type="OrthoDB" id="337038at2759"/>
<dbReference type="Proteomes" id="UP000035880">
    <property type="component" value="Chromosome 3L"/>
</dbReference>
<keyword evidence="3" id="KW-1133">Transmembrane helix</keyword>
<proteinExistence type="predicted"/>
<dbReference type="Gene3D" id="3.40.33.10">
    <property type="entry name" value="CAP"/>
    <property type="match status" value="1"/>
</dbReference>
<evidence type="ECO:0000313" key="4">
    <source>
        <dbReference type="EMBL" id="KMY96856.1"/>
    </source>
</evidence>
<gene>
    <name evidence="4" type="primary">Dsim\GD13468</name>
    <name evidence="4" type="ORF">Dsimw501_GD13468</name>
</gene>
<dbReference type="EMBL" id="CM002912">
    <property type="protein sequence ID" value="KMY96856.1"/>
    <property type="molecule type" value="Genomic_DNA"/>
</dbReference>
<dbReference type="SUPFAM" id="SSF55797">
    <property type="entry name" value="PR-1-like"/>
    <property type="match status" value="1"/>
</dbReference>
<dbReference type="InterPro" id="IPR035940">
    <property type="entry name" value="CAP_sf"/>
</dbReference>
<feature type="transmembrane region" description="Helical" evidence="3">
    <location>
        <begin position="6"/>
        <end position="27"/>
    </location>
</feature>
<reference evidence="4" key="1">
    <citation type="journal article" date="2013" name="Genome Res.">
        <title>A second-generation assembly of the Drosophila simulans genome provides new insights into patterns of lineage-specific divergence.</title>
        <authorList>
            <person name="Hu T.T."/>
            <person name="Eisen M.B."/>
            <person name="Thornton K.R."/>
            <person name="Andolfatto P."/>
        </authorList>
    </citation>
    <scope>NUCLEOTIDE SEQUENCE [LARGE SCALE GENOMIC DNA]</scope>
    <source>
        <strain evidence="4">W501</strain>
    </source>
</reference>
<protein>
    <submittedName>
        <fullName evidence="4">Uncharacterized protein, isoform C</fullName>
    </submittedName>
</protein>
<reference evidence="4" key="2">
    <citation type="submission" date="2014-06" db="EMBL/GenBank/DDBJ databases">
        <authorList>
            <person name="Hu T."/>
            <person name="Eisen M.B."/>
            <person name="Thornton K.R."/>
            <person name="Andolfatto P."/>
        </authorList>
    </citation>
    <scope>NUCLEOTIDE SEQUENCE</scope>
    <source>
        <strain evidence="4">W501</strain>
    </source>
</reference>
<keyword evidence="3" id="KW-0812">Transmembrane</keyword>
<keyword evidence="2" id="KW-0964">Secreted</keyword>
<name>A0A0J9RLS6_DROSI</name>
<organism evidence="4">
    <name type="scientific">Drosophila simulans</name>
    <name type="common">Fruit fly</name>
    <dbReference type="NCBI Taxonomy" id="7240"/>
    <lineage>
        <taxon>Eukaryota</taxon>
        <taxon>Metazoa</taxon>
        <taxon>Ecdysozoa</taxon>
        <taxon>Arthropoda</taxon>
        <taxon>Hexapoda</taxon>
        <taxon>Insecta</taxon>
        <taxon>Pterygota</taxon>
        <taxon>Neoptera</taxon>
        <taxon>Endopterygota</taxon>
        <taxon>Diptera</taxon>
        <taxon>Brachycera</taxon>
        <taxon>Muscomorpha</taxon>
        <taxon>Ephydroidea</taxon>
        <taxon>Drosophilidae</taxon>
        <taxon>Drosophila</taxon>
        <taxon>Sophophora</taxon>
    </lineage>
</organism>
<evidence type="ECO:0000256" key="1">
    <source>
        <dbReference type="ARBA" id="ARBA00004613"/>
    </source>
</evidence>
<evidence type="ECO:0000256" key="2">
    <source>
        <dbReference type="ARBA" id="ARBA00022525"/>
    </source>
</evidence>
<keyword evidence="3" id="KW-0472">Membrane</keyword>
<evidence type="ECO:0000256" key="3">
    <source>
        <dbReference type="SAM" id="Phobius"/>
    </source>
</evidence>
<sequence length="65" mass="7361">MSIKIILFLIAIEVCNQTFGIGLRSLILEAHNRRRAKYGNQPMVLDEDLCTECSEYAESPSSSRK</sequence>
<comment type="subcellular location">
    <subcellularLocation>
        <location evidence="1">Secreted</location>
    </subcellularLocation>
</comment>
<dbReference type="AlphaFoldDB" id="A0A0J9RLS6"/>
<accession>A0A0J9RLS6</accession>
<reference evidence="4" key="3">
    <citation type="submission" date="2015-04" db="EMBL/GenBank/DDBJ databases">
        <authorList>
            <consortium name="FlyBase"/>
        </authorList>
    </citation>
    <scope>NUCLEOTIDE SEQUENCE</scope>
    <source>
        <strain evidence="4">W501</strain>
    </source>
</reference>